<evidence type="ECO:0000259" key="3">
    <source>
        <dbReference type="Pfam" id="PF24244"/>
    </source>
</evidence>
<feature type="compositionally biased region" description="Basic and acidic residues" evidence="1">
    <location>
        <begin position="211"/>
        <end position="238"/>
    </location>
</feature>
<dbReference type="GO" id="GO:0031011">
    <property type="term" value="C:Ino80 complex"/>
    <property type="evidence" value="ECO:0007669"/>
    <property type="project" value="InterPro"/>
</dbReference>
<feature type="compositionally biased region" description="Polar residues" evidence="1">
    <location>
        <begin position="186"/>
        <end position="196"/>
    </location>
</feature>
<comment type="caution">
    <text evidence="4">The sequence shown here is derived from an EMBL/GenBank/DDBJ whole genome shotgun (WGS) entry which is preliminary data.</text>
</comment>
<evidence type="ECO:0000256" key="1">
    <source>
        <dbReference type="SAM" id="MobiDB-lite"/>
    </source>
</evidence>
<feature type="domain" description="INO80 complex subunit 3-like middle region" evidence="3">
    <location>
        <begin position="107"/>
        <end position="211"/>
    </location>
</feature>
<gene>
    <name evidence="4" type="ORF">NLU13_5640</name>
</gene>
<dbReference type="InterPro" id="IPR032742">
    <property type="entry name" value="Iec3_N"/>
</dbReference>
<sequence length="328" mass="36052">MPSTELHDSPVRDSAADAERKAGYKSWKKKYRKMRITFDRKMHDSEELHRQEEKASATIKRLAIENDRLLDTLAEVNSMIQLPGEKRIDLDLEQPTVQSKEGPLVYLSTLEKEVPHLTYATAKDKSPDLVADLTTSESEPSPASFLTPDDIDDYIYEVDTSLFDDAREVPSLAPKANPAAHPPTNPSLKNPTSVTNWLRKHAPKIFLQDGEDVHPDDEQQPKKSRAKAADKDKVDKPATAKTKGKRASLAAAAAKEGSVDEDAEMAGASTPVGRGAGKRKRDDDPGYKPKSGARPTKKKRKSEGEVTSSGRKSKKDTAEAVTPSAKDD</sequence>
<feature type="compositionally biased region" description="Basic and acidic residues" evidence="1">
    <location>
        <begin position="1"/>
        <end position="22"/>
    </location>
</feature>
<feature type="domain" description="INO80 complex subunit 3 N-terminal" evidence="2">
    <location>
        <begin position="25"/>
        <end position="93"/>
    </location>
</feature>
<dbReference type="InterPro" id="IPR055449">
    <property type="entry name" value="Iec3-like_M"/>
</dbReference>
<dbReference type="EMBL" id="JAPDFR010000004">
    <property type="protein sequence ID" value="KAK0387327.1"/>
    <property type="molecule type" value="Genomic_DNA"/>
</dbReference>
<evidence type="ECO:0000313" key="4">
    <source>
        <dbReference type="EMBL" id="KAK0387327.1"/>
    </source>
</evidence>
<keyword evidence="5" id="KW-1185">Reference proteome</keyword>
<protein>
    <submittedName>
        <fullName evidence="4">Uncharacterized protein</fullName>
    </submittedName>
</protein>
<dbReference type="AlphaFoldDB" id="A0AA39GJS6"/>
<dbReference type="Pfam" id="PF24244">
    <property type="entry name" value="Iec3-like_M"/>
    <property type="match status" value="1"/>
</dbReference>
<dbReference type="GO" id="GO:0006338">
    <property type="term" value="P:chromatin remodeling"/>
    <property type="evidence" value="ECO:0007669"/>
    <property type="project" value="InterPro"/>
</dbReference>
<feature type="region of interest" description="Disordered" evidence="1">
    <location>
        <begin position="166"/>
        <end position="328"/>
    </location>
</feature>
<feature type="region of interest" description="Disordered" evidence="1">
    <location>
        <begin position="131"/>
        <end position="150"/>
    </location>
</feature>
<feature type="region of interest" description="Disordered" evidence="1">
    <location>
        <begin position="1"/>
        <end position="23"/>
    </location>
</feature>
<proteinExistence type="predicted"/>
<evidence type="ECO:0000313" key="5">
    <source>
        <dbReference type="Proteomes" id="UP001175261"/>
    </source>
</evidence>
<name>A0AA39GJS6_SARSR</name>
<dbReference type="Proteomes" id="UP001175261">
    <property type="component" value="Unassembled WGS sequence"/>
</dbReference>
<accession>A0AA39GJS6</accession>
<dbReference type="Pfam" id="PF14612">
    <property type="entry name" value="Ino80_Iec3"/>
    <property type="match status" value="1"/>
</dbReference>
<evidence type="ECO:0000259" key="2">
    <source>
        <dbReference type="Pfam" id="PF14612"/>
    </source>
</evidence>
<reference evidence="4" key="1">
    <citation type="submission" date="2022-10" db="EMBL/GenBank/DDBJ databases">
        <title>Determination and structural analysis of whole genome sequence of Sarocladium strictum F4-1.</title>
        <authorList>
            <person name="Hu L."/>
            <person name="Jiang Y."/>
        </authorList>
    </citation>
    <scope>NUCLEOTIDE SEQUENCE</scope>
    <source>
        <strain evidence="4">F4-1</strain>
    </source>
</reference>
<organism evidence="4 5">
    <name type="scientific">Sarocladium strictum</name>
    <name type="common">Black bundle disease fungus</name>
    <name type="synonym">Acremonium strictum</name>
    <dbReference type="NCBI Taxonomy" id="5046"/>
    <lineage>
        <taxon>Eukaryota</taxon>
        <taxon>Fungi</taxon>
        <taxon>Dikarya</taxon>
        <taxon>Ascomycota</taxon>
        <taxon>Pezizomycotina</taxon>
        <taxon>Sordariomycetes</taxon>
        <taxon>Hypocreomycetidae</taxon>
        <taxon>Hypocreales</taxon>
        <taxon>Sarocladiaceae</taxon>
        <taxon>Sarocladium</taxon>
    </lineage>
</organism>